<gene>
    <name evidence="11" type="ORF">GCM10010912_68530</name>
</gene>
<reference evidence="11" key="1">
    <citation type="journal article" date="2014" name="Int. J. Syst. Evol. Microbiol.">
        <title>Complete genome sequence of Corynebacterium casei LMG S-19264T (=DSM 44701T), isolated from a smear-ripened cheese.</title>
        <authorList>
            <consortium name="US DOE Joint Genome Institute (JGI-PGF)"/>
            <person name="Walter F."/>
            <person name="Albersmeier A."/>
            <person name="Kalinowski J."/>
            <person name="Ruckert C."/>
        </authorList>
    </citation>
    <scope>NUCLEOTIDE SEQUENCE</scope>
    <source>
        <strain evidence="11">CGMCC 1.16134</strain>
    </source>
</reference>
<dbReference type="InterPro" id="IPR019757">
    <property type="entry name" value="Pept_S26A_signal_pept_1_Lys-AS"/>
</dbReference>
<comment type="similarity">
    <text evidence="3 9">Belongs to the peptidase S26 family.</text>
</comment>
<keyword evidence="5 8" id="KW-0645">Protease</keyword>
<evidence type="ECO:0000256" key="1">
    <source>
        <dbReference type="ARBA" id="ARBA00000677"/>
    </source>
</evidence>
<dbReference type="GO" id="GO:0009003">
    <property type="term" value="F:signal peptidase activity"/>
    <property type="evidence" value="ECO:0007669"/>
    <property type="project" value="UniProtKB-EC"/>
</dbReference>
<accession>A0A917FYQ7</accession>
<dbReference type="PANTHER" id="PTHR43390">
    <property type="entry name" value="SIGNAL PEPTIDASE I"/>
    <property type="match status" value="1"/>
</dbReference>
<feature type="active site" evidence="7">
    <location>
        <position position="68"/>
    </location>
</feature>
<dbReference type="EMBL" id="BMKR01000071">
    <property type="protein sequence ID" value="GGG14374.1"/>
    <property type="molecule type" value="Genomic_DNA"/>
</dbReference>
<name>A0A917FYQ7_9BACL</name>
<sequence length="205" mass="23281">MNQELEEEFMRSRKQRYRSARHGGTGSALNKRWVKELKDWLLTAATVFVIMSLVNLFVFNISTVKGESMQPTLREGERLFINKLALVFDFPERGDIIVLHDPSTGPDQKEYLVKRVIGLPGDIVEVKDSQLHVNGKKVVESYVDTEIQDSDFAPLAVEDGSYFVMGDNRHAGASKDSRYFGSVPRDRIVGKASFIWWPLSKVDTL</sequence>
<evidence type="ECO:0000256" key="7">
    <source>
        <dbReference type="PIRSR" id="PIRSR600223-1"/>
    </source>
</evidence>
<keyword evidence="8" id="KW-0472">Membrane</keyword>
<evidence type="ECO:0000313" key="11">
    <source>
        <dbReference type="EMBL" id="GGG14374.1"/>
    </source>
</evidence>
<reference evidence="11" key="2">
    <citation type="submission" date="2020-09" db="EMBL/GenBank/DDBJ databases">
        <authorList>
            <person name="Sun Q."/>
            <person name="Zhou Y."/>
        </authorList>
    </citation>
    <scope>NUCLEOTIDE SEQUENCE</scope>
    <source>
        <strain evidence="11">CGMCC 1.16134</strain>
    </source>
</reference>
<dbReference type="PRINTS" id="PR00727">
    <property type="entry name" value="LEADERPTASE"/>
</dbReference>
<dbReference type="PROSITE" id="PS00760">
    <property type="entry name" value="SPASE_I_2"/>
    <property type="match status" value="1"/>
</dbReference>
<dbReference type="SUPFAM" id="SSF51306">
    <property type="entry name" value="LexA/Signal peptidase"/>
    <property type="match status" value="1"/>
</dbReference>
<evidence type="ECO:0000256" key="4">
    <source>
        <dbReference type="ARBA" id="ARBA00013208"/>
    </source>
</evidence>
<keyword evidence="6 8" id="KW-0378">Hydrolase</keyword>
<dbReference type="InterPro" id="IPR036286">
    <property type="entry name" value="LexA/Signal_pep-like_sf"/>
</dbReference>
<comment type="catalytic activity">
    <reaction evidence="1 8">
        <text>Cleavage of hydrophobic, N-terminal signal or leader sequences from secreted and periplasmic proteins.</text>
        <dbReference type="EC" id="3.4.21.89"/>
    </reaction>
</comment>
<dbReference type="NCBIfam" id="TIGR02227">
    <property type="entry name" value="sigpep_I_bact"/>
    <property type="match status" value="1"/>
</dbReference>
<dbReference type="PROSITE" id="PS00501">
    <property type="entry name" value="SPASE_I_1"/>
    <property type="match status" value="1"/>
</dbReference>
<dbReference type="GO" id="GO:0006465">
    <property type="term" value="P:signal peptide processing"/>
    <property type="evidence" value="ECO:0007669"/>
    <property type="project" value="InterPro"/>
</dbReference>
<feature type="transmembrane region" description="Helical" evidence="8">
    <location>
        <begin position="40"/>
        <end position="59"/>
    </location>
</feature>
<feature type="active site" evidence="7">
    <location>
        <position position="114"/>
    </location>
</feature>
<comment type="subcellular location">
    <subcellularLocation>
        <location evidence="2">Cell membrane</location>
        <topology evidence="2">Single-pass type II membrane protein</topology>
    </subcellularLocation>
    <subcellularLocation>
        <location evidence="9">Membrane</location>
        <topology evidence="9">Single-pass type II membrane protein</topology>
    </subcellularLocation>
</comment>
<dbReference type="Proteomes" id="UP000637643">
    <property type="component" value="Unassembled WGS sequence"/>
</dbReference>
<keyword evidence="8" id="KW-0812">Transmembrane</keyword>
<dbReference type="InterPro" id="IPR019756">
    <property type="entry name" value="Pept_S26A_signal_pept_1_Ser-AS"/>
</dbReference>
<dbReference type="PANTHER" id="PTHR43390:SF1">
    <property type="entry name" value="CHLOROPLAST PROCESSING PEPTIDASE"/>
    <property type="match status" value="1"/>
</dbReference>
<dbReference type="Gene3D" id="2.10.109.10">
    <property type="entry name" value="Umud Fragment, subunit A"/>
    <property type="match status" value="1"/>
</dbReference>
<feature type="domain" description="Peptidase S26" evidence="10">
    <location>
        <begin position="38"/>
        <end position="197"/>
    </location>
</feature>
<proteinExistence type="inferred from homology"/>
<evidence type="ECO:0000256" key="6">
    <source>
        <dbReference type="ARBA" id="ARBA00022801"/>
    </source>
</evidence>
<dbReference type="AlphaFoldDB" id="A0A917FYQ7"/>
<organism evidence="11 12">
    <name type="scientific">Paenibacillus albidus</name>
    <dbReference type="NCBI Taxonomy" id="2041023"/>
    <lineage>
        <taxon>Bacteria</taxon>
        <taxon>Bacillati</taxon>
        <taxon>Bacillota</taxon>
        <taxon>Bacilli</taxon>
        <taxon>Bacillales</taxon>
        <taxon>Paenibacillaceae</taxon>
        <taxon>Paenibacillus</taxon>
    </lineage>
</organism>
<evidence type="ECO:0000256" key="9">
    <source>
        <dbReference type="RuleBase" id="RU362042"/>
    </source>
</evidence>
<dbReference type="InterPro" id="IPR019533">
    <property type="entry name" value="Peptidase_S26"/>
</dbReference>
<keyword evidence="12" id="KW-1185">Reference proteome</keyword>
<dbReference type="Pfam" id="PF10502">
    <property type="entry name" value="Peptidase_S26"/>
    <property type="match status" value="1"/>
</dbReference>
<evidence type="ECO:0000256" key="8">
    <source>
        <dbReference type="RuleBase" id="RU003993"/>
    </source>
</evidence>
<evidence type="ECO:0000256" key="3">
    <source>
        <dbReference type="ARBA" id="ARBA00009370"/>
    </source>
</evidence>
<evidence type="ECO:0000256" key="2">
    <source>
        <dbReference type="ARBA" id="ARBA00004401"/>
    </source>
</evidence>
<dbReference type="CDD" id="cd06530">
    <property type="entry name" value="S26_SPase_I"/>
    <property type="match status" value="1"/>
</dbReference>
<keyword evidence="8" id="KW-1133">Transmembrane helix</keyword>
<dbReference type="EC" id="3.4.21.89" evidence="4 8"/>
<protein>
    <recommendedName>
        <fullName evidence="4 8">Signal peptidase I</fullName>
        <ecNumber evidence="4 8">3.4.21.89</ecNumber>
    </recommendedName>
</protein>
<dbReference type="GO" id="GO:0004252">
    <property type="term" value="F:serine-type endopeptidase activity"/>
    <property type="evidence" value="ECO:0007669"/>
    <property type="project" value="InterPro"/>
</dbReference>
<comment type="caution">
    <text evidence="11">The sequence shown here is derived from an EMBL/GenBank/DDBJ whole genome shotgun (WGS) entry which is preliminary data.</text>
</comment>
<dbReference type="RefSeq" id="WP_189032673.1">
    <property type="nucleotide sequence ID" value="NZ_BMKR01000071.1"/>
</dbReference>
<evidence type="ECO:0000259" key="10">
    <source>
        <dbReference type="Pfam" id="PF10502"/>
    </source>
</evidence>
<dbReference type="InterPro" id="IPR000223">
    <property type="entry name" value="Pept_S26A_signal_pept_1"/>
</dbReference>
<evidence type="ECO:0000256" key="5">
    <source>
        <dbReference type="ARBA" id="ARBA00022670"/>
    </source>
</evidence>
<dbReference type="GO" id="GO:0005886">
    <property type="term" value="C:plasma membrane"/>
    <property type="evidence" value="ECO:0007669"/>
    <property type="project" value="UniProtKB-SubCell"/>
</dbReference>
<evidence type="ECO:0000313" key="12">
    <source>
        <dbReference type="Proteomes" id="UP000637643"/>
    </source>
</evidence>